<protein>
    <submittedName>
        <fullName evidence="1">Uncharacterized protein</fullName>
    </submittedName>
</protein>
<name>A0A1Z5REN4_SORBI</name>
<reference evidence="1 2" key="1">
    <citation type="journal article" date="2009" name="Nature">
        <title>The Sorghum bicolor genome and the diversification of grasses.</title>
        <authorList>
            <person name="Paterson A.H."/>
            <person name="Bowers J.E."/>
            <person name="Bruggmann R."/>
            <person name="Dubchak I."/>
            <person name="Grimwood J."/>
            <person name="Gundlach H."/>
            <person name="Haberer G."/>
            <person name="Hellsten U."/>
            <person name="Mitros T."/>
            <person name="Poliakov A."/>
            <person name="Schmutz J."/>
            <person name="Spannagl M."/>
            <person name="Tang H."/>
            <person name="Wang X."/>
            <person name="Wicker T."/>
            <person name="Bharti A.K."/>
            <person name="Chapman J."/>
            <person name="Feltus F.A."/>
            <person name="Gowik U."/>
            <person name="Grigoriev I.V."/>
            <person name="Lyons E."/>
            <person name="Maher C.A."/>
            <person name="Martis M."/>
            <person name="Narechania A."/>
            <person name="Otillar R.P."/>
            <person name="Penning B.W."/>
            <person name="Salamov A.A."/>
            <person name="Wang Y."/>
            <person name="Zhang L."/>
            <person name="Carpita N.C."/>
            <person name="Freeling M."/>
            <person name="Gingle A.R."/>
            <person name="Hash C.T."/>
            <person name="Keller B."/>
            <person name="Klein P."/>
            <person name="Kresovich S."/>
            <person name="McCann M.C."/>
            <person name="Ming R."/>
            <person name="Peterson D.G."/>
            <person name="Mehboob-ur-Rahman"/>
            <person name="Ware D."/>
            <person name="Westhoff P."/>
            <person name="Mayer K.F."/>
            <person name="Messing J."/>
            <person name="Rokhsar D.S."/>
        </authorList>
    </citation>
    <scope>NUCLEOTIDE SEQUENCE [LARGE SCALE GENOMIC DNA]</scope>
    <source>
        <strain evidence="2">cv. BTx623</strain>
    </source>
</reference>
<dbReference type="Proteomes" id="UP000000768">
    <property type="component" value="Chromosome 6"/>
</dbReference>
<proteinExistence type="predicted"/>
<evidence type="ECO:0000313" key="2">
    <source>
        <dbReference type="Proteomes" id="UP000000768"/>
    </source>
</evidence>
<gene>
    <name evidence="1" type="ORF">SORBI_3006G187750</name>
</gene>
<dbReference type="AlphaFoldDB" id="A0A1Z5REN4"/>
<evidence type="ECO:0000313" key="1">
    <source>
        <dbReference type="EMBL" id="OQU82192.1"/>
    </source>
</evidence>
<organism evidence="1 2">
    <name type="scientific">Sorghum bicolor</name>
    <name type="common">Sorghum</name>
    <name type="synonym">Sorghum vulgare</name>
    <dbReference type="NCBI Taxonomy" id="4558"/>
    <lineage>
        <taxon>Eukaryota</taxon>
        <taxon>Viridiplantae</taxon>
        <taxon>Streptophyta</taxon>
        <taxon>Embryophyta</taxon>
        <taxon>Tracheophyta</taxon>
        <taxon>Spermatophyta</taxon>
        <taxon>Magnoliopsida</taxon>
        <taxon>Liliopsida</taxon>
        <taxon>Poales</taxon>
        <taxon>Poaceae</taxon>
        <taxon>PACMAD clade</taxon>
        <taxon>Panicoideae</taxon>
        <taxon>Andropogonodae</taxon>
        <taxon>Andropogoneae</taxon>
        <taxon>Sorghinae</taxon>
        <taxon>Sorghum</taxon>
    </lineage>
</organism>
<sequence>MNLFEACILMACFFGEGITSIDVMSQVDLQGKCSVCIRRLTRIPKQDLLVMGNMLFSITSLRGESCSSDKGETTGCCLFLTYPYLFLVIGVNIYKNDFI</sequence>
<reference evidence="2" key="2">
    <citation type="journal article" date="2018" name="Plant J.">
        <title>The Sorghum bicolor reference genome: improved assembly, gene annotations, a transcriptome atlas, and signatures of genome organization.</title>
        <authorList>
            <person name="McCormick R.F."/>
            <person name="Truong S.K."/>
            <person name="Sreedasyam A."/>
            <person name="Jenkins J."/>
            <person name="Shu S."/>
            <person name="Sims D."/>
            <person name="Kennedy M."/>
            <person name="Amirebrahimi M."/>
            <person name="Weers B.D."/>
            <person name="McKinley B."/>
            <person name="Mattison A."/>
            <person name="Morishige D.T."/>
            <person name="Grimwood J."/>
            <person name="Schmutz J."/>
            <person name="Mullet J.E."/>
        </authorList>
    </citation>
    <scope>NUCLEOTIDE SEQUENCE [LARGE SCALE GENOMIC DNA]</scope>
    <source>
        <strain evidence="2">cv. BTx623</strain>
    </source>
</reference>
<dbReference type="InParanoid" id="A0A1Z5REN4"/>
<dbReference type="EMBL" id="CM000765">
    <property type="protein sequence ID" value="OQU82192.1"/>
    <property type="molecule type" value="Genomic_DNA"/>
</dbReference>
<dbReference type="Gramene" id="OQU82192">
    <property type="protein sequence ID" value="OQU82192"/>
    <property type="gene ID" value="SORBI_3006G187750"/>
</dbReference>
<accession>A0A1Z5REN4</accession>
<keyword evidence="2" id="KW-1185">Reference proteome</keyword>